<keyword evidence="8" id="KW-0234">DNA repair</keyword>
<dbReference type="GO" id="GO:0006281">
    <property type="term" value="P:DNA repair"/>
    <property type="evidence" value="ECO:0007669"/>
    <property type="project" value="UniProtKB-KW"/>
</dbReference>
<proteinExistence type="inferred from homology"/>
<protein>
    <submittedName>
        <fullName evidence="11">Holliday junction ATP-dependent DNA helicase RuvB</fullName>
        <ecNumber evidence="11">3.6.4.12</ecNumber>
    </submittedName>
</protein>
<evidence type="ECO:0000259" key="10">
    <source>
        <dbReference type="SMART" id="SM00382"/>
    </source>
</evidence>
<dbReference type="PANTHER" id="PTHR42848:SF1">
    <property type="entry name" value="HOLLIDAY JUNCTION BRANCH MIGRATION COMPLEX SUBUNIT RUVB"/>
    <property type="match status" value="1"/>
</dbReference>
<dbReference type="SUPFAM" id="SSF46785">
    <property type="entry name" value="Winged helix' DNA-binding domain"/>
    <property type="match status" value="1"/>
</dbReference>
<feature type="region of interest" description="Disordered" evidence="9">
    <location>
        <begin position="1"/>
        <end position="28"/>
    </location>
</feature>
<dbReference type="InterPro" id="IPR027417">
    <property type="entry name" value="P-loop_NTPase"/>
</dbReference>
<evidence type="ECO:0000256" key="9">
    <source>
        <dbReference type="SAM" id="MobiDB-lite"/>
    </source>
</evidence>
<evidence type="ECO:0000256" key="1">
    <source>
        <dbReference type="ARBA" id="ARBA00022490"/>
    </source>
</evidence>
<dbReference type="InterPro" id="IPR036388">
    <property type="entry name" value="WH-like_DNA-bd_sf"/>
</dbReference>
<dbReference type="Gene3D" id="1.10.10.10">
    <property type="entry name" value="Winged helix-like DNA-binding domain superfamily/Winged helix DNA-binding domain"/>
    <property type="match status" value="1"/>
</dbReference>
<dbReference type="GO" id="GO:0005524">
    <property type="term" value="F:ATP binding"/>
    <property type="evidence" value="ECO:0007669"/>
    <property type="project" value="UniProtKB-KW"/>
</dbReference>
<dbReference type="SUPFAM" id="SSF52540">
    <property type="entry name" value="P-loop containing nucleoside triphosphate hydrolases"/>
    <property type="match status" value="1"/>
</dbReference>
<dbReference type="InterPro" id="IPR004605">
    <property type="entry name" value="DNA_helicase_Holl-junc_RuvB"/>
</dbReference>
<dbReference type="EMBL" id="UOGB01000141">
    <property type="protein sequence ID" value="VAX19275.1"/>
    <property type="molecule type" value="Genomic_DNA"/>
</dbReference>
<evidence type="ECO:0000256" key="8">
    <source>
        <dbReference type="ARBA" id="ARBA00023204"/>
    </source>
</evidence>
<dbReference type="EC" id="3.6.4.12" evidence="11"/>
<dbReference type="Gene3D" id="3.40.50.300">
    <property type="entry name" value="P-loop containing nucleotide triphosphate hydrolases"/>
    <property type="match status" value="1"/>
</dbReference>
<dbReference type="NCBIfam" id="TIGR00635">
    <property type="entry name" value="ruvB"/>
    <property type="match status" value="1"/>
</dbReference>
<dbReference type="GO" id="GO:0016787">
    <property type="term" value="F:hydrolase activity"/>
    <property type="evidence" value="ECO:0007669"/>
    <property type="project" value="UniProtKB-KW"/>
</dbReference>
<dbReference type="InterPro" id="IPR008823">
    <property type="entry name" value="RuvB_wg_C"/>
</dbReference>
<dbReference type="Pfam" id="PF05496">
    <property type="entry name" value="RuvB_N"/>
    <property type="match status" value="1"/>
</dbReference>
<dbReference type="InterPro" id="IPR003593">
    <property type="entry name" value="AAA+_ATPase"/>
</dbReference>
<dbReference type="Pfam" id="PF17864">
    <property type="entry name" value="AAA_lid_4"/>
    <property type="match status" value="1"/>
</dbReference>
<keyword evidence="4 11" id="KW-0378">Hydrolase</keyword>
<organism evidence="11">
    <name type="scientific">hydrothermal vent metagenome</name>
    <dbReference type="NCBI Taxonomy" id="652676"/>
    <lineage>
        <taxon>unclassified sequences</taxon>
        <taxon>metagenomes</taxon>
        <taxon>ecological metagenomes</taxon>
    </lineage>
</organism>
<keyword evidence="1" id="KW-0963">Cytoplasm</keyword>
<gene>
    <name evidence="11" type="ORF">MNBD_NITROSPINAE03-1507</name>
</gene>
<feature type="compositionally biased region" description="Basic and acidic residues" evidence="9">
    <location>
        <begin position="1"/>
        <end position="25"/>
    </location>
</feature>
<dbReference type="InterPro" id="IPR008824">
    <property type="entry name" value="RuvB-like_N"/>
</dbReference>
<reference evidence="11" key="1">
    <citation type="submission" date="2018-06" db="EMBL/GenBank/DDBJ databases">
        <authorList>
            <person name="Zhirakovskaya E."/>
        </authorList>
    </citation>
    <scope>NUCLEOTIDE SEQUENCE</scope>
</reference>
<dbReference type="GO" id="GO:0006310">
    <property type="term" value="P:DNA recombination"/>
    <property type="evidence" value="ECO:0007669"/>
    <property type="project" value="UniProtKB-KW"/>
</dbReference>
<keyword evidence="6" id="KW-0238">DNA-binding</keyword>
<evidence type="ECO:0000256" key="3">
    <source>
        <dbReference type="ARBA" id="ARBA00022763"/>
    </source>
</evidence>
<dbReference type="CDD" id="cd00009">
    <property type="entry name" value="AAA"/>
    <property type="match status" value="1"/>
</dbReference>
<dbReference type="NCBIfam" id="NF000868">
    <property type="entry name" value="PRK00080.1"/>
    <property type="match status" value="1"/>
</dbReference>
<dbReference type="InterPro" id="IPR041445">
    <property type="entry name" value="AAA_lid_4"/>
</dbReference>
<evidence type="ECO:0000256" key="2">
    <source>
        <dbReference type="ARBA" id="ARBA00022741"/>
    </source>
</evidence>
<dbReference type="GO" id="GO:0003677">
    <property type="term" value="F:DNA binding"/>
    <property type="evidence" value="ECO:0007669"/>
    <property type="project" value="UniProtKB-KW"/>
</dbReference>
<feature type="domain" description="AAA+ ATPase" evidence="10">
    <location>
        <begin position="60"/>
        <end position="188"/>
    </location>
</feature>
<name>A0A3B1CK82_9ZZZZ</name>
<accession>A0A3B1CK82</accession>
<keyword evidence="5" id="KW-0067">ATP-binding</keyword>
<evidence type="ECO:0000313" key="11">
    <source>
        <dbReference type="EMBL" id="VAX19275.1"/>
    </source>
</evidence>
<keyword evidence="7" id="KW-0233">DNA recombination</keyword>
<dbReference type="GO" id="GO:0009378">
    <property type="term" value="F:four-way junction helicase activity"/>
    <property type="evidence" value="ECO:0007669"/>
    <property type="project" value="InterPro"/>
</dbReference>
<evidence type="ECO:0000256" key="7">
    <source>
        <dbReference type="ARBA" id="ARBA00023172"/>
    </source>
</evidence>
<dbReference type="Gene3D" id="1.10.8.60">
    <property type="match status" value="1"/>
</dbReference>
<evidence type="ECO:0000256" key="6">
    <source>
        <dbReference type="ARBA" id="ARBA00023125"/>
    </source>
</evidence>
<evidence type="ECO:0000256" key="5">
    <source>
        <dbReference type="ARBA" id="ARBA00022840"/>
    </source>
</evidence>
<keyword evidence="11" id="KW-0347">Helicase</keyword>
<keyword evidence="3" id="KW-0227">DNA damage</keyword>
<dbReference type="Pfam" id="PF05491">
    <property type="entry name" value="WHD_RuvB"/>
    <property type="match status" value="1"/>
</dbReference>
<dbReference type="SMART" id="SM00382">
    <property type="entry name" value="AAA"/>
    <property type="match status" value="1"/>
</dbReference>
<dbReference type="PANTHER" id="PTHR42848">
    <property type="match status" value="1"/>
</dbReference>
<sequence>MSDSLKQTDQRLTDPEPEGAEEKGLESSLRPARMADYIGQTQLKENLGVFISAAKKRGGALDHCLFYGPPGLGKTTLAHIIAGELETNVKTTSGPVIQKPGDLAAIITNLELNDVLFIDEIHRLNSTVEEILYPAMEDYKLDIIIGQGPAARSINLSFPPFTLVGATTRAGMLTSPLRNRFGITHRLDFYSAAELTAIVKRSAKILSIEIDEPGAMEIASRSRGTPRIANRVLRRVRDFAEVRAGGVIDKKTANDALKMLAVDDRGFDKMDRKFLLTIIKDFSGGPVGIGSIAAAISEDRDTIEDVFEPYLIQEGFIQRTSRGRVATDQAYDHFGLDRMKTAQGILEIPSQ</sequence>
<dbReference type="AlphaFoldDB" id="A0A3B1CK82"/>
<keyword evidence="2" id="KW-0547">Nucleotide-binding</keyword>
<dbReference type="InterPro" id="IPR036390">
    <property type="entry name" value="WH_DNA-bd_sf"/>
</dbReference>
<dbReference type="HAMAP" id="MF_00016">
    <property type="entry name" value="DNA_HJ_migration_RuvB"/>
    <property type="match status" value="1"/>
</dbReference>
<evidence type="ECO:0000256" key="4">
    <source>
        <dbReference type="ARBA" id="ARBA00022801"/>
    </source>
</evidence>